<keyword evidence="3" id="KW-0472">Membrane</keyword>
<dbReference type="InterPro" id="IPR051414">
    <property type="entry name" value="Adenylate-forming_Reductase"/>
</dbReference>
<dbReference type="Gene3D" id="3.40.50.12780">
    <property type="entry name" value="N-terminal domain of ligase-like"/>
    <property type="match status" value="1"/>
</dbReference>
<dbReference type="SUPFAM" id="SSF56801">
    <property type="entry name" value="Acetyl-CoA synthetase-like"/>
    <property type="match status" value="1"/>
</dbReference>
<evidence type="ECO:0000259" key="4">
    <source>
        <dbReference type="Pfam" id="PF00501"/>
    </source>
</evidence>
<keyword evidence="6" id="KW-1185">Reference proteome</keyword>
<dbReference type="Proteomes" id="UP001600888">
    <property type="component" value="Unassembled WGS sequence"/>
</dbReference>
<dbReference type="EMBL" id="JBAWTH010000064">
    <property type="protein sequence ID" value="KAL2280677.1"/>
    <property type="molecule type" value="Genomic_DNA"/>
</dbReference>
<evidence type="ECO:0000256" key="1">
    <source>
        <dbReference type="ARBA" id="ARBA00022450"/>
    </source>
</evidence>
<organism evidence="5 6">
    <name type="scientific">Diaporthe vaccinii</name>
    <dbReference type="NCBI Taxonomy" id="105482"/>
    <lineage>
        <taxon>Eukaryota</taxon>
        <taxon>Fungi</taxon>
        <taxon>Dikarya</taxon>
        <taxon>Ascomycota</taxon>
        <taxon>Pezizomycotina</taxon>
        <taxon>Sordariomycetes</taxon>
        <taxon>Sordariomycetidae</taxon>
        <taxon>Diaporthales</taxon>
        <taxon>Diaporthaceae</taxon>
        <taxon>Diaporthe</taxon>
        <taxon>Diaporthe eres species complex</taxon>
    </lineage>
</organism>
<dbReference type="InterPro" id="IPR020845">
    <property type="entry name" value="AMP-binding_CS"/>
</dbReference>
<dbReference type="InterPro" id="IPR045851">
    <property type="entry name" value="AMP-bd_C_sf"/>
</dbReference>
<evidence type="ECO:0000313" key="6">
    <source>
        <dbReference type="Proteomes" id="UP001600888"/>
    </source>
</evidence>
<feature type="transmembrane region" description="Helical" evidence="3">
    <location>
        <begin position="228"/>
        <end position="255"/>
    </location>
</feature>
<evidence type="ECO:0000256" key="3">
    <source>
        <dbReference type="SAM" id="Phobius"/>
    </source>
</evidence>
<dbReference type="Gene3D" id="3.30.300.30">
    <property type="match status" value="1"/>
</dbReference>
<keyword evidence="2" id="KW-0597">Phosphoprotein</keyword>
<keyword evidence="1" id="KW-0596">Phosphopantetheine</keyword>
<feature type="domain" description="AMP-dependent synthetase/ligase" evidence="4">
    <location>
        <begin position="41"/>
        <end position="362"/>
    </location>
</feature>
<name>A0ABR4EE41_9PEZI</name>
<comment type="caution">
    <text evidence="5">The sequence shown here is derived from an EMBL/GenBank/DDBJ whole genome shotgun (WGS) entry which is preliminary data.</text>
</comment>
<gene>
    <name evidence="5" type="ORF">FJTKL_12385</name>
</gene>
<keyword evidence="3" id="KW-0812">Transmembrane</keyword>
<evidence type="ECO:0000256" key="2">
    <source>
        <dbReference type="ARBA" id="ARBA00022553"/>
    </source>
</evidence>
<dbReference type="PANTHER" id="PTHR43439:SF2">
    <property type="entry name" value="ENZYME, PUTATIVE (JCVI)-RELATED"/>
    <property type="match status" value="1"/>
</dbReference>
<proteinExistence type="predicted"/>
<dbReference type="PANTHER" id="PTHR43439">
    <property type="entry name" value="PHENYLACETATE-COENZYME A LIGASE"/>
    <property type="match status" value="1"/>
</dbReference>
<dbReference type="Pfam" id="PF00501">
    <property type="entry name" value="AMP-binding"/>
    <property type="match status" value="1"/>
</dbReference>
<keyword evidence="3" id="KW-1133">Transmembrane helix</keyword>
<protein>
    <recommendedName>
        <fullName evidence="4">AMP-dependent synthetase/ligase domain-containing protein</fullName>
    </recommendedName>
</protein>
<sequence length="625" mass="69696">MSVSPGECGKRLLPVIIDQLAREDPDRPWGSIPRDDYDLSQGYADISYAALANAINKLAWMVENSIGRSNSSFETIAYLGTPDVRYHMMQMAVCKTGHKVLYSSQLNSLAVHLSLMEKTDCKYMFSAIGVNVSDILKDRPMDAFIVPELDKLIDLEDKVPHYPCTKTFEEAVHDPYMILHTSGSTGDPKPIVYTHAMISTQDAQELLPDVCGRKRLQALHKPGKGVRFIMVTLPFHALSAGFAMIMTVFGGGVFVPGKLRHCIRFLLTVPRLMTHRMPGFAHRAVRPEEICEILDYANVTQALFTPWMMDQIARHPNAQSYIGPFDSAMYCGANISDTTARIWAQWTTFQSAWGATETLAPPQLVGDNEDHEYVFFDPVYSGIDFRDVETTYIVDDGTEIPLYEMVFTISPQTARVASWHANTGVDIEAAISSEGTSSEVVNGKCPELRIGDIWTPHPDPAKSQYAWRFIGRADDIITFTSGVNYHPGPMEKAIKSEDAVTEVLILGRGHRQPVLLVELHAKEGDFDGEEEKRKLWASRIEGANSSVPVHGRVAYSHILVLPAGSLIRTLKGNVMRRQTERKFSDLIDEVYEKSGDEWQDNRERYASISKSVSLEVSVEAQGSAS</sequence>
<dbReference type="Pfam" id="PF23562">
    <property type="entry name" value="AMP-binding_C_3"/>
    <property type="match status" value="1"/>
</dbReference>
<evidence type="ECO:0000313" key="5">
    <source>
        <dbReference type="EMBL" id="KAL2280677.1"/>
    </source>
</evidence>
<dbReference type="PROSITE" id="PS00455">
    <property type="entry name" value="AMP_BINDING"/>
    <property type="match status" value="1"/>
</dbReference>
<dbReference type="InterPro" id="IPR000873">
    <property type="entry name" value="AMP-dep_synth/lig_dom"/>
</dbReference>
<dbReference type="InterPro" id="IPR042099">
    <property type="entry name" value="ANL_N_sf"/>
</dbReference>
<accession>A0ABR4EE41</accession>
<reference evidence="5 6" key="1">
    <citation type="submission" date="2024-03" db="EMBL/GenBank/DDBJ databases">
        <title>A high-quality draft genome sequence of Diaporthe vaccinii, a causative agent of upright dieback and viscid rot disease in cranberry plants.</title>
        <authorList>
            <person name="Sarrasin M."/>
            <person name="Lang B.F."/>
            <person name="Burger G."/>
        </authorList>
    </citation>
    <scope>NUCLEOTIDE SEQUENCE [LARGE SCALE GENOMIC DNA]</scope>
    <source>
        <strain evidence="5 6">IS7</strain>
    </source>
</reference>